<dbReference type="Pfam" id="PF00378">
    <property type="entry name" value="ECH_1"/>
    <property type="match status" value="1"/>
</dbReference>
<dbReference type="CDD" id="cd06558">
    <property type="entry name" value="crotonase-like"/>
    <property type="match status" value="1"/>
</dbReference>
<evidence type="ECO:0000313" key="4">
    <source>
        <dbReference type="EMBL" id="MBP2063718.1"/>
    </source>
</evidence>
<dbReference type="HOGENOM" id="CLU_009834_7_6_11"/>
<dbReference type="Proteomes" id="UP000756710">
    <property type="component" value="Unassembled WGS sequence"/>
</dbReference>
<evidence type="ECO:0000313" key="5">
    <source>
        <dbReference type="Proteomes" id="UP000756710"/>
    </source>
</evidence>
<keyword evidence="5" id="KW-1185">Reference proteome</keyword>
<dbReference type="PROSITE" id="PS00166">
    <property type="entry name" value="ENOYL_COA_HYDRATASE"/>
    <property type="match status" value="1"/>
</dbReference>
<accession>A0A061AB83</accession>
<name>A0A061AB83_9ACTN</name>
<dbReference type="PANTHER" id="PTHR11941">
    <property type="entry name" value="ENOYL-COA HYDRATASE-RELATED"/>
    <property type="match status" value="1"/>
</dbReference>
<reference evidence="3" key="1">
    <citation type="submission" date="2014-05" db="EMBL/GenBank/DDBJ databases">
        <authorList>
            <person name="Horn Fabian"/>
        </authorList>
    </citation>
    <scope>NUCLEOTIDE SEQUENCE</scope>
</reference>
<evidence type="ECO:0000256" key="2">
    <source>
        <dbReference type="RuleBase" id="RU003707"/>
    </source>
</evidence>
<proteinExistence type="inferred from homology"/>
<dbReference type="EMBL" id="JAGGLR010000012">
    <property type="protein sequence ID" value="MBP2063718.1"/>
    <property type="molecule type" value="Genomic_DNA"/>
</dbReference>
<dbReference type="RefSeq" id="WP_044580354.1">
    <property type="nucleotide sequence ID" value="NZ_BAABDR010000100.1"/>
</dbReference>
<dbReference type="GO" id="GO:0006635">
    <property type="term" value="P:fatty acid beta-oxidation"/>
    <property type="evidence" value="ECO:0007669"/>
    <property type="project" value="TreeGrafter"/>
</dbReference>
<dbReference type="GO" id="GO:0016853">
    <property type="term" value="F:isomerase activity"/>
    <property type="evidence" value="ECO:0007669"/>
    <property type="project" value="UniProtKB-KW"/>
</dbReference>
<dbReference type="PANTHER" id="PTHR11941:SF54">
    <property type="entry name" value="ENOYL-COA HYDRATASE, MITOCHONDRIAL"/>
    <property type="match status" value="1"/>
</dbReference>
<comment type="similarity">
    <text evidence="1 2">Belongs to the enoyl-CoA hydratase/isomerase family.</text>
</comment>
<organism evidence="3">
    <name type="scientific">Streptomyces iranensis</name>
    <dbReference type="NCBI Taxonomy" id="576784"/>
    <lineage>
        <taxon>Bacteria</taxon>
        <taxon>Bacillati</taxon>
        <taxon>Actinomycetota</taxon>
        <taxon>Actinomycetes</taxon>
        <taxon>Kitasatosporales</taxon>
        <taxon>Streptomycetaceae</taxon>
        <taxon>Streptomyces</taxon>
        <taxon>Streptomyces violaceusniger group</taxon>
    </lineage>
</organism>
<evidence type="ECO:0000313" key="3">
    <source>
        <dbReference type="EMBL" id="CDR17686.1"/>
    </source>
</evidence>
<dbReference type="InterPro" id="IPR029045">
    <property type="entry name" value="ClpP/crotonase-like_dom_sf"/>
</dbReference>
<dbReference type="InterPro" id="IPR001753">
    <property type="entry name" value="Enoyl-CoA_hydra/iso"/>
</dbReference>
<gene>
    <name evidence="4" type="ORF">J2Z30_004739</name>
    <name evidence="3" type="ORF">SIRAN9664</name>
</gene>
<sequence>MTVTDTTPAASPEAGTVEIERTGEHQDIAVLTLRRERKLNALSTHMESALLDALRGPQVRTSRAVVVTGVPRAFSAGADTGELREMTPEAIADYYRSSGAVYEAFAALPQPTVAALSGYCLGGGLELALAADIRVADPDTVFGLPEVGIGILPSSGGVTRLVREVGPARTRDLVLRGRRFGAREAYAWGLVGEIAEGGTVREKAMEIAAELAGQPRLAVSVAKQVITAATDAPREAALLLEQLAYAALNRTG</sequence>
<dbReference type="InterPro" id="IPR018376">
    <property type="entry name" value="Enoyl-CoA_hyd/isom_CS"/>
</dbReference>
<keyword evidence="3" id="KW-0413">Isomerase</keyword>
<dbReference type="SUPFAM" id="SSF52096">
    <property type="entry name" value="ClpP/crotonase"/>
    <property type="match status" value="1"/>
</dbReference>
<protein>
    <submittedName>
        <fullName evidence="4">Enoyl-CoA hydratase/carnithine racemase</fullName>
    </submittedName>
    <submittedName>
        <fullName evidence="3">Enoyl-CoA hydratase/isomerase</fullName>
    </submittedName>
</protein>
<reference evidence="4 5" key="2">
    <citation type="submission" date="2021-03" db="EMBL/GenBank/DDBJ databases">
        <title>Genomic Encyclopedia of Type Strains, Phase IV (KMG-IV): sequencing the most valuable type-strain genomes for metagenomic binning, comparative biology and taxonomic classification.</title>
        <authorList>
            <person name="Goeker M."/>
        </authorList>
    </citation>
    <scope>NUCLEOTIDE SEQUENCE [LARGE SCALE GENOMIC DNA]</scope>
    <source>
        <strain evidence="4 5">DSM 41954</strain>
    </source>
</reference>
<dbReference type="AlphaFoldDB" id="A0A061AB83"/>
<dbReference type="EMBL" id="LK022848">
    <property type="protein sequence ID" value="CDR17686.1"/>
    <property type="molecule type" value="Genomic_DNA"/>
</dbReference>
<evidence type="ECO:0000256" key="1">
    <source>
        <dbReference type="ARBA" id="ARBA00005254"/>
    </source>
</evidence>
<dbReference type="Gene3D" id="3.90.226.10">
    <property type="entry name" value="2-enoyl-CoA Hydratase, Chain A, domain 1"/>
    <property type="match status" value="1"/>
</dbReference>